<comment type="caution">
    <text evidence="1">The sequence shown here is derived from an EMBL/GenBank/DDBJ whole genome shotgun (WGS) entry which is preliminary data.</text>
</comment>
<dbReference type="EMBL" id="JAVAMP010000017">
    <property type="protein sequence ID" value="MDP5276634.1"/>
    <property type="molecule type" value="Genomic_DNA"/>
</dbReference>
<evidence type="ECO:0000313" key="1">
    <source>
        <dbReference type="EMBL" id="MDP5276634.1"/>
    </source>
</evidence>
<accession>A0ABT9J4T6</accession>
<protein>
    <submittedName>
        <fullName evidence="1">Uncharacterized protein</fullName>
    </submittedName>
</protein>
<dbReference type="RefSeq" id="WP_305993943.1">
    <property type="nucleotide sequence ID" value="NZ_JAVAMP010000017.1"/>
</dbReference>
<feature type="non-terminal residue" evidence="1">
    <location>
        <position position="230"/>
    </location>
</feature>
<organism evidence="1 2">
    <name type="scientific">Chengkuizengella axinellae</name>
    <dbReference type="NCBI Taxonomy" id="3064388"/>
    <lineage>
        <taxon>Bacteria</taxon>
        <taxon>Bacillati</taxon>
        <taxon>Bacillota</taxon>
        <taxon>Bacilli</taxon>
        <taxon>Bacillales</taxon>
        <taxon>Paenibacillaceae</taxon>
        <taxon>Chengkuizengella</taxon>
    </lineage>
</organism>
<name>A0ABT9J4T6_9BACL</name>
<reference evidence="1 2" key="1">
    <citation type="submission" date="2023-08" db="EMBL/GenBank/DDBJ databases">
        <authorList>
            <person name="Park J.-S."/>
        </authorList>
    </citation>
    <scope>NUCLEOTIDE SEQUENCE [LARGE SCALE GENOMIC DNA]</scope>
    <source>
        <strain evidence="1 2">2205SS18-9</strain>
    </source>
</reference>
<evidence type="ECO:0000313" key="2">
    <source>
        <dbReference type="Proteomes" id="UP001231941"/>
    </source>
</evidence>
<sequence length="230" mass="25484">MNNNIVSTDAEYNSSDISSYWIVETTADTSTPVVKVDGINGTWTNLATSEATFTIDTAPSDNTADILIEYSVNFAGGQGIEHVPKNVLESEVNGQKLIKSEDGIVTIKAYFEGKESGDTDLVPHEFHGRQNDTLIIPNDFNNEKSQVGYENIYSLDSNVSSTTTDTNNTISQQLFSFNILRAIQDKLGDGFFEGCLTIEDKVQRANQSDIYWTYRWYGFGENPNGNKAVM</sequence>
<gene>
    <name evidence="1" type="ORF">Q5Y73_21305</name>
</gene>
<proteinExistence type="predicted"/>
<keyword evidence="2" id="KW-1185">Reference proteome</keyword>
<dbReference type="Proteomes" id="UP001231941">
    <property type="component" value="Unassembled WGS sequence"/>
</dbReference>